<proteinExistence type="predicted"/>
<evidence type="ECO:0000256" key="1">
    <source>
        <dbReference type="SAM" id="MobiDB-lite"/>
    </source>
</evidence>
<name>A0ABU6WZE0_9FABA</name>
<organism evidence="2 3">
    <name type="scientific">Stylosanthes scabra</name>
    <dbReference type="NCBI Taxonomy" id="79078"/>
    <lineage>
        <taxon>Eukaryota</taxon>
        <taxon>Viridiplantae</taxon>
        <taxon>Streptophyta</taxon>
        <taxon>Embryophyta</taxon>
        <taxon>Tracheophyta</taxon>
        <taxon>Spermatophyta</taxon>
        <taxon>Magnoliopsida</taxon>
        <taxon>eudicotyledons</taxon>
        <taxon>Gunneridae</taxon>
        <taxon>Pentapetalae</taxon>
        <taxon>rosids</taxon>
        <taxon>fabids</taxon>
        <taxon>Fabales</taxon>
        <taxon>Fabaceae</taxon>
        <taxon>Papilionoideae</taxon>
        <taxon>50 kb inversion clade</taxon>
        <taxon>dalbergioids sensu lato</taxon>
        <taxon>Dalbergieae</taxon>
        <taxon>Pterocarpus clade</taxon>
        <taxon>Stylosanthes</taxon>
    </lineage>
</organism>
<accession>A0ABU6WZE0</accession>
<feature type="region of interest" description="Disordered" evidence="1">
    <location>
        <begin position="202"/>
        <end position="256"/>
    </location>
</feature>
<gene>
    <name evidence="2" type="ORF">PIB30_099057</name>
</gene>
<sequence length="256" mass="28333">MAHKTVVPHHLGPGAPSERNSPSSPPRGPPRCRTTTARTPAPPPSSCGKRLIHDEEETSAPPPPPQPKRSGNFRSSLLSTSEPLIADPVAFKRHLDEFPAETYDKHCFNCLRNWFFYKYDIMDRPIVPQFLVSLDNLASKGLDFLDLFDIILDRYKIAEALGYHETGICVFTSGKWDSSLGVDYLVAVKSICDNFGGHAAKKQATRGKRTSEPSTSPRPHSSRKSSMAKKIKKHCESYERNDGGDNKSSGANDQVL</sequence>
<evidence type="ECO:0000313" key="3">
    <source>
        <dbReference type="Proteomes" id="UP001341840"/>
    </source>
</evidence>
<reference evidence="2 3" key="1">
    <citation type="journal article" date="2023" name="Plants (Basel)">
        <title>Bridging the Gap: Combining Genomics and Transcriptomics Approaches to Understand Stylosanthes scabra, an Orphan Legume from the Brazilian Caatinga.</title>
        <authorList>
            <person name="Ferreira-Neto J.R.C."/>
            <person name="da Silva M.D."/>
            <person name="Binneck E."/>
            <person name="de Melo N.F."/>
            <person name="da Silva R.H."/>
            <person name="de Melo A.L.T.M."/>
            <person name="Pandolfi V."/>
            <person name="Bustamante F.O."/>
            <person name="Brasileiro-Vidal A.C."/>
            <person name="Benko-Iseppon A.M."/>
        </authorList>
    </citation>
    <scope>NUCLEOTIDE SEQUENCE [LARGE SCALE GENOMIC DNA]</scope>
    <source>
        <tissue evidence="2">Leaves</tissue>
    </source>
</reference>
<keyword evidence="3" id="KW-1185">Reference proteome</keyword>
<feature type="region of interest" description="Disordered" evidence="1">
    <location>
        <begin position="1"/>
        <end position="75"/>
    </location>
</feature>
<dbReference type="EMBL" id="JASCZI010183845">
    <property type="protein sequence ID" value="MED6189755.1"/>
    <property type="molecule type" value="Genomic_DNA"/>
</dbReference>
<evidence type="ECO:0000313" key="2">
    <source>
        <dbReference type="EMBL" id="MED6189755.1"/>
    </source>
</evidence>
<protein>
    <submittedName>
        <fullName evidence="2">Uncharacterized protein</fullName>
    </submittedName>
</protein>
<dbReference type="Proteomes" id="UP001341840">
    <property type="component" value="Unassembled WGS sequence"/>
</dbReference>
<feature type="compositionally biased region" description="Polar residues" evidence="1">
    <location>
        <begin position="246"/>
        <end position="256"/>
    </location>
</feature>
<comment type="caution">
    <text evidence="2">The sequence shown here is derived from an EMBL/GenBank/DDBJ whole genome shotgun (WGS) entry which is preliminary data.</text>
</comment>
<feature type="compositionally biased region" description="Basic residues" evidence="1">
    <location>
        <begin position="220"/>
        <end position="233"/>
    </location>
</feature>
<feature type="compositionally biased region" description="Basic and acidic residues" evidence="1">
    <location>
        <begin position="234"/>
        <end position="245"/>
    </location>
</feature>